<evidence type="ECO:0000259" key="6">
    <source>
        <dbReference type="PROSITE" id="PS50089"/>
    </source>
</evidence>
<dbReference type="Proteomes" id="UP000295070">
    <property type="component" value="Chromosome 5"/>
</dbReference>
<gene>
    <name evidence="8" type="ORF">EPR50_G00056220</name>
</gene>
<accession>A0A484DCI7</accession>
<dbReference type="Pfam" id="PF13920">
    <property type="entry name" value="zf-C3HC4_3"/>
    <property type="match status" value="1"/>
</dbReference>
<name>A0A484DCI7_PERFV</name>
<organism evidence="8 9">
    <name type="scientific">Perca flavescens</name>
    <name type="common">American yellow perch</name>
    <name type="synonym">Morone flavescens</name>
    <dbReference type="NCBI Taxonomy" id="8167"/>
    <lineage>
        <taxon>Eukaryota</taxon>
        <taxon>Metazoa</taxon>
        <taxon>Chordata</taxon>
        <taxon>Craniata</taxon>
        <taxon>Vertebrata</taxon>
        <taxon>Euteleostomi</taxon>
        <taxon>Actinopterygii</taxon>
        <taxon>Neopterygii</taxon>
        <taxon>Teleostei</taxon>
        <taxon>Neoteleostei</taxon>
        <taxon>Acanthomorphata</taxon>
        <taxon>Eupercaria</taxon>
        <taxon>Perciformes</taxon>
        <taxon>Percoidei</taxon>
        <taxon>Percidae</taxon>
        <taxon>Percinae</taxon>
        <taxon>Perca</taxon>
    </lineage>
</organism>
<evidence type="ECO:0000256" key="3">
    <source>
        <dbReference type="ARBA" id="ARBA00022771"/>
    </source>
</evidence>
<keyword evidence="2" id="KW-0677">Repeat</keyword>
<comment type="caution">
    <text evidence="8">The sequence shown here is derived from an EMBL/GenBank/DDBJ whole genome shotgun (WGS) entry which is preliminary data.</text>
</comment>
<dbReference type="Gene3D" id="3.30.40.10">
    <property type="entry name" value="Zinc/RING finger domain, C3HC4 (zinc finger)"/>
    <property type="match status" value="1"/>
</dbReference>
<dbReference type="InterPro" id="IPR006573">
    <property type="entry name" value="NHR_dom"/>
</dbReference>
<dbReference type="SUPFAM" id="SSF57850">
    <property type="entry name" value="RING/U-box"/>
    <property type="match status" value="1"/>
</dbReference>
<keyword evidence="1" id="KW-0479">Metal-binding</keyword>
<feature type="domain" description="NHR" evidence="7">
    <location>
        <begin position="53"/>
        <end position="209"/>
    </location>
</feature>
<dbReference type="GO" id="GO:0008270">
    <property type="term" value="F:zinc ion binding"/>
    <property type="evidence" value="ECO:0007669"/>
    <property type="project" value="UniProtKB-KW"/>
</dbReference>
<dbReference type="STRING" id="8167.A0A484DCI7"/>
<evidence type="ECO:0000256" key="5">
    <source>
        <dbReference type="PROSITE-ProRule" id="PRU00175"/>
    </source>
</evidence>
<reference evidence="8 9" key="1">
    <citation type="submission" date="2019-01" db="EMBL/GenBank/DDBJ databases">
        <title>A chromosome-scale genome assembly of the yellow perch, Perca flavescens.</title>
        <authorList>
            <person name="Feron R."/>
            <person name="Morvezen R."/>
            <person name="Bestin A."/>
            <person name="Haffray P."/>
            <person name="Klopp C."/>
            <person name="Zahm M."/>
            <person name="Cabau C."/>
            <person name="Roques C."/>
            <person name="Donnadieu C."/>
            <person name="Bouchez O."/>
            <person name="Christie M."/>
            <person name="Larson W."/>
            <person name="Guiguen Y."/>
        </authorList>
    </citation>
    <scope>NUCLEOTIDE SEQUENCE [LARGE SCALE GENOMIC DNA]</scope>
    <source>
        <strain evidence="8">YP-PL-M2</strain>
        <tissue evidence="8">Blood</tissue>
    </source>
</reference>
<dbReference type="PROSITE" id="PS51065">
    <property type="entry name" value="NHR"/>
    <property type="match status" value="1"/>
</dbReference>
<proteinExistence type="predicted"/>
<dbReference type="Pfam" id="PF07177">
    <property type="entry name" value="Neuralized"/>
    <property type="match status" value="1"/>
</dbReference>
<evidence type="ECO:0000256" key="4">
    <source>
        <dbReference type="ARBA" id="ARBA00022833"/>
    </source>
</evidence>
<evidence type="ECO:0008006" key="10">
    <source>
        <dbReference type="Google" id="ProtNLM"/>
    </source>
</evidence>
<dbReference type="Gene3D" id="2.60.120.920">
    <property type="match status" value="1"/>
</dbReference>
<dbReference type="InterPro" id="IPR037962">
    <property type="entry name" value="Neuralized"/>
</dbReference>
<protein>
    <recommendedName>
        <fullName evidence="10">RING-type domain-containing protein</fullName>
    </recommendedName>
</protein>
<keyword evidence="3 5" id="KW-0863">Zinc-finger</keyword>
<dbReference type="GO" id="GO:0061630">
    <property type="term" value="F:ubiquitin protein ligase activity"/>
    <property type="evidence" value="ECO:0007669"/>
    <property type="project" value="TreeGrafter"/>
</dbReference>
<evidence type="ECO:0000313" key="8">
    <source>
        <dbReference type="EMBL" id="TDH13248.1"/>
    </source>
</evidence>
<keyword evidence="4" id="KW-0862">Zinc</keyword>
<sequence length="319" mass="35157">MTNEPRNSREHIFSQDTKESSFFFCKMVKESSNGNSDVESEAPPRCSLSCLGPLTFHPRAAGDQVRLSRGCRLAERTGATFKNGLVFSSRPVKTQERLRLRVEKESHNWQGALRVGFTNVPPTARSLPLPVMAIPDLTDVPGHWAVPVHESHCQAGSELQFWVSHGGSVYVSSSNTEAQKVLTGVDLSLPLWAMIDVYGQTRAIFLLGSEKRDLLRTRRSCPAPECLTSPDVDNHYSLSRVSSFGGNSDECISLLEVPAGGGCVSDCVVCLEKQARITLPCGHRCLCNACASRVLQDFGTCPLCRHQIRAPAEERRRCR</sequence>
<dbReference type="GO" id="GO:0070086">
    <property type="term" value="P:ubiquitin-dependent endocytosis"/>
    <property type="evidence" value="ECO:0007669"/>
    <property type="project" value="TreeGrafter"/>
</dbReference>
<dbReference type="InterPro" id="IPR001841">
    <property type="entry name" value="Znf_RING"/>
</dbReference>
<dbReference type="AlphaFoldDB" id="A0A484DCI7"/>
<dbReference type="EMBL" id="SCKG01000005">
    <property type="protein sequence ID" value="TDH13248.1"/>
    <property type="molecule type" value="Genomic_DNA"/>
</dbReference>
<dbReference type="PANTHER" id="PTHR12429:SF36">
    <property type="entry name" value="E3 UBIQUITIN-PROTEIN LIGASE NEURL3"/>
    <property type="match status" value="1"/>
</dbReference>
<dbReference type="GO" id="GO:0005769">
    <property type="term" value="C:early endosome"/>
    <property type="evidence" value="ECO:0007669"/>
    <property type="project" value="TreeGrafter"/>
</dbReference>
<keyword evidence="9" id="KW-1185">Reference proteome</keyword>
<dbReference type="FunFam" id="2.60.120.920:FF:000005">
    <property type="entry name" value="Putative E3 ubiquitin-protein ligase NEURL1B"/>
    <property type="match status" value="1"/>
</dbReference>
<dbReference type="InterPro" id="IPR013083">
    <property type="entry name" value="Znf_RING/FYVE/PHD"/>
</dbReference>
<evidence type="ECO:0000256" key="2">
    <source>
        <dbReference type="ARBA" id="ARBA00022737"/>
    </source>
</evidence>
<dbReference type="PROSITE" id="PS50089">
    <property type="entry name" value="ZF_RING_2"/>
    <property type="match status" value="1"/>
</dbReference>
<evidence type="ECO:0000313" key="9">
    <source>
        <dbReference type="Proteomes" id="UP000295070"/>
    </source>
</evidence>
<feature type="domain" description="RING-type" evidence="6">
    <location>
        <begin position="267"/>
        <end position="305"/>
    </location>
</feature>
<dbReference type="SMART" id="SM00184">
    <property type="entry name" value="RING"/>
    <property type="match status" value="1"/>
</dbReference>
<dbReference type="InterPro" id="IPR043136">
    <property type="entry name" value="B30.2/SPRY_sf"/>
</dbReference>
<evidence type="ECO:0000256" key="1">
    <source>
        <dbReference type="ARBA" id="ARBA00022723"/>
    </source>
</evidence>
<dbReference type="PANTHER" id="PTHR12429">
    <property type="entry name" value="NEURALIZED"/>
    <property type="match status" value="1"/>
</dbReference>
<evidence type="ECO:0000259" key="7">
    <source>
        <dbReference type="PROSITE" id="PS51065"/>
    </source>
</evidence>
<dbReference type="SMART" id="SM00588">
    <property type="entry name" value="NEUZ"/>
    <property type="match status" value="1"/>
</dbReference>